<reference evidence="1" key="1">
    <citation type="submission" date="2020-05" db="EMBL/GenBank/DDBJ databases">
        <authorList>
            <person name="Chiriac C."/>
            <person name="Salcher M."/>
            <person name="Ghai R."/>
            <person name="Kavagutti S V."/>
        </authorList>
    </citation>
    <scope>NUCLEOTIDE SEQUENCE</scope>
</reference>
<organism evidence="1">
    <name type="scientific">uncultured Caudovirales phage</name>
    <dbReference type="NCBI Taxonomy" id="2100421"/>
    <lineage>
        <taxon>Viruses</taxon>
        <taxon>Duplodnaviria</taxon>
        <taxon>Heunggongvirae</taxon>
        <taxon>Uroviricota</taxon>
        <taxon>Caudoviricetes</taxon>
        <taxon>Peduoviridae</taxon>
        <taxon>Maltschvirus</taxon>
        <taxon>Maltschvirus maltsch</taxon>
    </lineage>
</organism>
<accession>A0A6J7WSS7</accession>
<protein>
    <submittedName>
        <fullName evidence="1">Uncharacterized protein</fullName>
    </submittedName>
</protein>
<evidence type="ECO:0000313" key="1">
    <source>
        <dbReference type="EMBL" id="CAB5220767.1"/>
    </source>
</evidence>
<gene>
    <name evidence="1" type="ORF">UFOVP240_33</name>
</gene>
<sequence length="71" mass="8122">MKEFKLPVKIASTVIRGKEVSTVKLNSMGYKRKRYETCIFTENASCEWAVYSNAKDAHLGHMSLVTKLLIR</sequence>
<proteinExistence type="predicted"/>
<dbReference type="EMBL" id="LR798293">
    <property type="protein sequence ID" value="CAB5220767.1"/>
    <property type="molecule type" value="Genomic_DNA"/>
</dbReference>
<name>A0A6J7WSS7_9CAUD</name>